<sequence length="130" mass="13684">MANGPADLPFRRIDGQSGGRTADPVSGDGASRVPYAETTSRSSVCTISPCPRPPPRASVSVQAGPVGEPLRAAPSSRFFDARPPAAAALRMLRLHTTSPEPADFGAGPREREAVWVRQTGESFGQRSSKL</sequence>
<name>A0ABP8FH80_9ACTN</name>
<keyword evidence="3" id="KW-1185">Reference proteome</keyword>
<reference evidence="3" key="1">
    <citation type="journal article" date="2019" name="Int. J. Syst. Evol. Microbiol.">
        <title>The Global Catalogue of Microorganisms (GCM) 10K type strain sequencing project: providing services to taxonomists for standard genome sequencing and annotation.</title>
        <authorList>
            <consortium name="The Broad Institute Genomics Platform"/>
            <consortium name="The Broad Institute Genome Sequencing Center for Infectious Disease"/>
            <person name="Wu L."/>
            <person name="Ma J."/>
        </authorList>
    </citation>
    <scope>NUCLEOTIDE SEQUENCE [LARGE SCALE GENOMIC DNA]</scope>
    <source>
        <strain evidence="3">JCM 31290</strain>
    </source>
</reference>
<accession>A0ABP8FH80</accession>
<organism evidence="2 3">
    <name type="scientific">Streptomyces venetus</name>
    <dbReference type="NCBI Taxonomy" id="1701086"/>
    <lineage>
        <taxon>Bacteria</taxon>
        <taxon>Bacillati</taxon>
        <taxon>Actinomycetota</taxon>
        <taxon>Actinomycetes</taxon>
        <taxon>Kitasatosporales</taxon>
        <taxon>Streptomycetaceae</taxon>
        <taxon>Streptomyces</taxon>
    </lineage>
</organism>
<dbReference type="EMBL" id="BAABET010000003">
    <property type="protein sequence ID" value="GAA4303561.1"/>
    <property type="molecule type" value="Genomic_DNA"/>
</dbReference>
<evidence type="ECO:0000313" key="3">
    <source>
        <dbReference type="Proteomes" id="UP001501115"/>
    </source>
</evidence>
<evidence type="ECO:0000313" key="2">
    <source>
        <dbReference type="EMBL" id="GAA4303561.1"/>
    </source>
</evidence>
<comment type="caution">
    <text evidence="2">The sequence shown here is derived from an EMBL/GenBank/DDBJ whole genome shotgun (WGS) entry which is preliminary data.</text>
</comment>
<protein>
    <submittedName>
        <fullName evidence="2">Uncharacterized protein</fullName>
    </submittedName>
</protein>
<proteinExistence type="predicted"/>
<feature type="compositionally biased region" description="Polar residues" evidence="1">
    <location>
        <begin position="37"/>
        <end position="46"/>
    </location>
</feature>
<dbReference type="Proteomes" id="UP001501115">
    <property type="component" value="Unassembled WGS sequence"/>
</dbReference>
<feature type="region of interest" description="Disordered" evidence="1">
    <location>
        <begin position="1"/>
        <end position="71"/>
    </location>
</feature>
<evidence type="ECO:0000256" key="1">
    <source>
        <dbReference type="SAM" id="MobiDB-lite"/>
    </source>
</evidence>
<gene>
    <name evidence="2" type="ORF">GCM10023086_20260</name>
</gene>